<comment type="caution">
    <text evidence="3">The sequence shown here is derived from an EMBL/GenBank/DDBJ whole genome shotgun (WGS) entry which is preliminary data.</text>
</comment>
<feature type="domain" description="Sulfotransferase" evidence="2">
    <location>
        <begin position="244"/>
        <end position="405"/>
    </location>
</feature>
<dbReference type="SUPFAM" id="SSF52540">
    <property type="entry name" value="P-loop containing nucleoside triphosphate hydrolases"/>
    <property type="match status" value="1"/>
</dbReference>
<dbReference type="Proteomes" id="UP001152320">
    <property type="component" value="Chromosome 5"/>
</dbReference>
<dbReference type="AlphaFoldDB" id="A0A9Q1HDE6"/>
<dbReference type="OrthoDB" id="8068875at2759"/>
<gene>
    <name evidence="3" type="ORF">HOLleu_12879</name>
</gene>
<dbReference type="PANTHER" id="PTHR15723:SF0">
    <property type="entry name" value="CARBOHYDRATE SULFOTRANSFERASE 15"/>
    <property type="match status" value="1"/>
</dbReference>
<protein>
    <submittedName>
        <fullName evidence="3">Carbohydrate sulfotransferase 15</fullName>
    </submittedName>
</protein>
<accession>A0A9Q1HDE6</accession>
<evidence type="ECO:0000256" key="1">
    <source>
        <dbReference type="SAM" id="Phobius"/>
    </source>
</evidence>
<dbReference type="InterPro" id="IPR052654">
    <property type="entry name" value="CS_Sulfotransferase"/>
</dbReference>
<dbReference type="GO" id="GO:0019319">
    <property type="term" value="P:hexose biosynthetic process"/>
    <property type="evidence" value="ECO:0007669"/>
    <property type="project" value="TreeGrafter"/>
</dbReference>
<dbReference type="Pfam" id="PF00685">
    <property type="entry name" value="Sulfotransfer_1"/>
    <property type="match status" value="1"/>
</dbReference>
<keyword evidence="1" id="KW-0812">Transmembrane</keyword>
<reference evidence="3" key="1">
    <citation type="submission" date="2021-10" db="EMBL/GenBank/DDBJ databases">
        <title>Tropical sea cucumber genome reveals ecological adaptation and Cuvierian tubules defense mechanism.</title>
        <authorList>
            <person name="Chen T."/>
        </authorList>
    </citation>
    <scope>NUCLEOTIDE SEQUENCE</scope>
    <source>
        <strain evidence="3">Nanhai2018</strain>
        <tissue evidence="3">Muscle</tissue>
    </source>
</reference>
<dbReference type="InterPro" id="IPR000863">
    <property type="entry name" value="Sulfotransferase_dom"/>
</dbReference>
<keyword evidence="4" id="KW-1185">Reference proteome</keyword>
<dbReference type="EMBL" id="JAIZAY010000005">
    <property type="protein sequence ID" value="KAJ8041940.1"/>
    <property type="molecule type" value="Genomic_DNA"/>
</dbReference>
<dbReference type="PANTHER" id="PTHR15723">
    <property type="entry name" value="CARBOHYDRATE SULFOTRANSFERASE 15"/>
    <property type="match status" value="1"/>
</dbReference>
<sequence length="425" mass="50491">MIKITQNNRRLPIFFVGAALCFVILFSLHTYYPNIRLQEYQESMGFTHFYDESKAREWLELQNAFDVNISGSESISRGKPLAKEWRPYVEELFERLPSNFSSSHRNPCWYEDGTLRCLPYFYQLGSYKCGTTDLWDKVVQHPHVIRVAKEPHWWAWRRFGYTSLPIHRDLVLKIRNITGDRDDHSLQWYLNLYSYQATEAIRQNRKLVFGDASISNLWGLGDYVWEKKFPALEEPPFFLASVIRTFQPNAKITAILRDPVEKLWTTYMLGDRYKKMSFKKHFENLLKASAACEKKHSFKYCAFMYRNFPSSILSNHLYQGIYYVYLKEWVDAFGADNIHVITLEDWKNDTVSELNSVFQYLDLDPLPKETMASIVERSAKNVNKKAKSRNMVMSQQMRRRVKSFYRPWNEKLVELLGDQKFMWGY</sequence>
<keyword evidence="1" id="KW-0472">Membrane</keyword>
<evidence type="ECO:0000313" key="3">
    <source>
        <dbReference type="EMBL" id="KAJ8041940.1"/>
    </source>
</evidence>
<organism evidence="3 4">
    <name type="scientific">Holothuria leucospilota</name>
    <name type="common">Black long sea cucumber</name>
    <name type="synonym">Mertensiothuria leucospilota</name>
    <dbReference type="NCBI Taxonomy" id="206669"/>
    <lineage>
        <taxon>Eukaryota</taxon>
        <taxon>Metazoa</taxon>
        <taxon>Echinodermata</taxon>
        <taxon>Eleutherozoa</taxon>
        <taxon>Echinozoa</taxon>
        <taxon>Holothuroidea</taxon>
        <taxon>Aspidochirotacea</taxon>
        <taxon>Aspidochirotida</taxon>
        <taxon>Holothuriidae</taxon>
        <taxon>Holothuria</taxon>
    </lineage>
</organism>
<name>A0A9Q1HDE6_HOLLE</name>
<keyword evidence="1" id="KW-1133">Transmembrane helix</keyword>
<dbReference type="GO" id="GO:0050659">
    <property type="term" value="F:N-acetylgalactosamine 4-sulfate 6-O-sulfotransferase activity"/>
    <property type="evidence" value="ECO:0007669"/>
    <property type="project" value="TreeGrafter"/>
</dbReference>
<proteinExistence type="predicted"/>
<evidence type="ECO:0000313" key="4">
    <source>
        <dbReference type="Proteomes" id="UP001152320"/>
    </source>
</evidence>
<dbReference type="InterPro" id="IPR027417">
    <property type="entry name" value="P-loop_NTPase"/>
</dbReference>
<feature type="transmembrane region" description="Helical" evidence="1">
    <location>
        <begin position="12"/>
        <end position="32"/>
    </location>
</feature>
<dbReference type="Gene3D" id="3.40.50.300">
    <property type="entry name" value="P-loop containing nucleotide triphosphate hydrolases"/>
    <property type="match status" value="1"/>
</dbReference>
<evidence type="ECO:0000259" key="2">
    <source>
        <dbReference type="Pfam" id="PF00685"/>
    </source>
</evidence>